<dbReference type="Pfam" id="PF09932">
    <property type="entry name" value="DUF2164"/>
    <property type="match status" value="1"/>
</dbReference>
<proteinExistence type="predicted"/>
<accession>A0ABX0LSR8</accession>
<evidence type="ECO:0000313" key="2">
    <source>
        <dbReference type="Proteomes" id="UP000785613"/>
    </source>
</evidence>
<comment type="caution">
    <text evidence="1">The sequence shown here is derived from an EMBL/GenBank/DDBJ whole genome shotgun (WGS) entry which is preliminary data.</text>
</comment>
<gene>
    <name evidence="1" type="ORF">F0185_17540</name>
</gene>
<sequence length="87" mass="9988">MTIELSKDARKKVVESIQRYFDAHMEEKIGNITAGALLGYFLEEIGPLVYNAAVKDAQAHLERRVLELDLEIHAEEFGYWGRQKRAP</sequence>
<reference evidence="1 2" key="1">
    <citation type="submission" date="2019-09" db="EMBL/GenBank/DDBJ databases">
        <title>Taxonomy of Antarctic Massilia spp.: description of Massilia rubra sp. nov., Massilia aquatica sp. nov., Massilia mucilaginosa sp. nov., Massilia frigida sp. nov. isolated from streams, lakes and regoliths.</title>
        <authorList>
            <person name="Holochova P."/>
            <person name="Sedlacek I."/>
            <person name="Kralova S."/>
            <person name="Maslanova I."/>
            <person name="Busse H.-J."/>
            <person name="Stankova E."/>
            <person name="Vrbovska V."/>
            <person name="Kovarovic V."/>
            <person name="Bartak M."/>
            <person name="Svec P."/>
            <person name="Pantucek R."/>
        </authorList>
    </citation>
    <scope>NUCLEOTIDE SEQUENCE [LARGE SCALE GENOMIC DNA]</scope>
    <source>
        <strain evidence="1 2">CCM 8692</strain>
    </source>
</reference>
<protein>
    <submittedName>
        <fullName evidence="1">DUF2164 domain-containing protein</fullName>
    </submittedName>
</protein>
<name>A0ABX0LSR8_9BURK</name>
<dbReference type="RefSeq" id="WP_167226580.1">
    <property type="nucleotide sequence ID" value="NZ_VUYU01000011.1"/>
</dbReference>
<dbReference type="EMBL" id="VUYU01000011">
    <property type="protein sequence ID" value="NHZ35371.1"/>
    <property type="molecule type" value="Genomic_DNA"/>
</dbReference>
<keyword evidence="2" id="KW-1185">Reference proteome</keyword>
<dbReference type="InterPro" id="IPR018680">
    <property type="entry name" value="DUF2164"/>
</dbReference>
<dbReference type="Proteomes" id="UP000785613">
    <property type="component" value="Unassembled WGS sequence"/>
</dbReference>
<evidence type="ECO:0000313" key="1">
    <source>
        <dbReference type="EMBL" id="NHZ35371.1"/>
    </source>
</evidence>
<organism evidence="1 2">
    <name type="scientific">Massilia rubra</name>
    <dbReference type="NCBI Taxonomy" id="2607910"/>
    <lineage>
        <taxon>Bacteria</taxon>
        <taxon>Pseudomonadati</taxon>
        <taxon>Pseudomonadota</taxon>
        <taxon>Betaproteobacteria</taxon>
        <taxon>Burkholderiales</taxon>
        <taxon>Oxalobacteraceae</taxon>
        <taxon>Telluria group</taxon>
        <taxon>Massilia</taxon>
    </lineage>
</organism>